<reference evidence="3" key="1">
    <citation type="submission" date="2020-03" db="EMBL/GenBank/DDBJ databases">
        <authorList>
            <person name="He L."/>
        </authorList>
    </citation>
    <scope>NUCLEOTIDE SEQUENCE</scope>
    <source>
        <strain evidence="3">CkLH20</strain>
    </source>
</reference>
<dbReference type="Pfam" id="PF14856">
    <property type="entry name" value="Hce2"/>
    <property type="match status" value="1"/>
</dbReference>
<accession>A0A9P6LPW6</accession>
<evidence type="ECO:0000313" key="3">
    <source>
        <dbReference type="EMBL" id="KAF9880082.1"/>
    </source>
</evidence>
<reference evidence="3" key="2">
    <citation type="submission" date="2020-11" db="EMBL/GenBank/DDBJ databases">
        <title>Whole genome sequencing of Colletotrichum sp.</title>
        <authorList>
            <person name="Li H."/>
        </authorList>
    </citation>
    <scope>NUCLEOTIDE SEQUENCE</scope>
    <source>
        <strain evidence="3">CkLH20</strain>
    </source>
</reference>
<gene>
    <name evidence="3" type="ORF">CkaCkLH20_02036</name>
</gene>
<name>A0A9P6LPW6_9PEZI</name>
<evidence type="ECO:0000256" key="1">
    <source>
        <dbReference type="SAM" id="SignalP"/>
    </source>
</evidence>
<dbReference type="AlphaFoldDB" id="A0A9P6LPW6"/>
<comment type="caution">
    <text evidence="3">The sequence shown here is derived from an EMBL/GenBank/DDBJ whole genome shotgun (WGS) entry which is preliminary data.</text>
</comment>
<evidence type="ECO:0000313" key="4">
    <source>
        <dbReference type="Proteomes" id="UP000781932"/>
    </source>
</evidence>
<proteinExistence type="predicted"/>
<feature type="chain" id="PRO_5040436651" description="Ecp2 effector protein-like domain-containing protein" evidence="1">
    <location>
        <begin position="18"/>
        <end position="435"/>
    </location>
</feature>
<feature type="domain" description="Ecp2 effector protein-like" evidence="2">
    <location>
        <begin position="107"/>
        <end position="199"/>
    </location>
</feature>
<organism evidence="3 4">
    <name type="scientific">Colletotrichum karsti</name>
    <dbReference type="NCBI Taxonomy" id="1095194"/>
    <lineage>
        <taxon>Eukaryota</taxon>
        <taxon>Fungi</taxon>
        <taxon>Dikarya</taxon>
        <taxon>Ascomycota</taxon>
        <taxon>Pezizomycotina</taxon>
        <taxon>Sordariomycetes</taxon>
        <taxon>Hypocreomycetidae</taxon>
        <taxon>Glomerellales</taxon>
        <taxon>Glomerellaceae</taxon>
        <taxon>Colletotrichum</taxon>
        <taxon>Colletotrichum boninense species complex</taxon>
    </lineage>
</organism>
<protein>
    <recommendedName>
        <fullName evidence="2">Ecp2 effector protein-like domain-containing protein</fullName>
    </recommendedName>
</protein>
<keyword evidence="1" id="KW-0732">Signal</keyword>
<keyword evidence="4" id="KW-1185">Reference proteome</keyword>
<dbReference type="EMBL" id="JAATWM020000005">
    <property type="protein sequence ID" value="KAF9880082.1"/>
    <property type="molecule type" value="Genomic_DNA"/>
</dbReference>
<dbReference type="GeneID" id="62157829"/>
<dbReference type="RefSeq" id="XP_038749543.1">
    <property type="nucleotide sequence ID" value="XM_038884755.1"/>
</dbReference>
<feature type="signal peptide" evidence="1">
    <location>
        <begin position="1"/>
        <end position="17"/>
    </location>
</feature>
<dbReference type="Proteomes" id="UP000781932">
    <property type="component" value="Unassembled WGS sequence"/>
</dbReference>
<evidence type="ECO:0000259" key="2">
    <source>
        <dbReference type="Pfam" id="PF14856"/>
    </source>
</evidence>
<sequence>MRKALAPVLAFAASASALVVPRDGVAGANVVPGAGVTTTLSAMPVSTAISRAFTFTASNGSDVTFNIGAGFGIVGEDLNNAPPKVAKHVKIEGVNGYAELCKVVATQQEGSGKPLRDDCQALHDYIKNRNVVVYFEDGDADTARWAEIFWVGTCAFRAKTFDRDLVFSNADVANFLDRTLSRKAWTVNGRISASGEADCAVVEGSVGKAPMYWRLQERAASAALAVRADEPVAPSTVEARDAEPVAPLVVDSLEMIPKNTSAYVLHSHAQVASVDNSTDLSAIINDTVSKHFLIHTDWNIKGPNCKPTWLSSTWDDTPIPRRSDCEQLLNFVAKSNALIEFKERDLNYWAKFAAHGTCGIMFQTTKPKMIVNNYDMTRFVDNAVRWENCQTANGGTKARMGVKCWIDGDDSGEQFDGEFRLFWRNPNLPIGELDI</sequence>
<dbReference type="InterPro" id="IPR029226">
    <property type="entry name" value="Ecp2-like"/>
</dbReference>
<dbReference type="OrthoDB" id="4810152at2759"/>